<feature type="compositionally biased region" description="Gly residues" evidence="1">
    <location>
        <begin position="426"/>
        <end position="437"/>
    </location>
</feature>
<sequence>MSDNSIESYQGLDPAAPAMSAPAFGDVPVGGTAPAAPPPPGDTGIVPPPVESARPACSNANCGNPTEHPAELDWQQLVSAVPVEGQLYRLRPKEAGMAFPTETDFRAAVAAVRPEHADAHSLERLRNAWTDSVAGRLSSWSEQIKSNLNELAEGWSGTDFEAFEAACTQTRELVDALLDDIDSTVANLQSTEEVIYSIQGGNSGEIPYPAPQFWIDGDWHSWVSVHVRPAWWHGDCIEYTCQDAEHVLALGGAEPELATEIIDYIDERILHYIDYYASPVNIERDGLDPSKGLTVEEAKELAVADAMEHYGTLVDQSWGAYDARQAESNEDISQRSTDTDAEDRSVRTVRSDKEYPAAADPAYMNLEPPPMEQPSGTAQPMASEDPSLDPPAGEAPPETPPEQPVPDDEEDPSGGLASGGPSTTAGAGGGFGGGGYGSVPSTATSGSTPSMGGSLGGALGATAGGAAAAAAGPRTSTSMMSGGGAGAGAGRGMNMDDKEREPDVDLVEDENMWGFVNEDDDPYA</sequence>
<gene>
    <name evidence="3" type="ORF">J2S69_003041</name>
    <name evidence="2" type="ORF">O2L01_04570</name>
</gene>
<dbReference type="AlphaFoldDB" id="A0A9X3PRR2"/>
<feature type="compositionally biased region" description="Pro residues" evidence="1">
    <location>
        <begin position="393"/>
        <end position="404"/>
    </location>
</feature>
<feature type="compositionally biased region" description="Low complexity" evidence="1">
    <location>
        <begin position="413"/>
        <end position="425"/>
    </location>
</feature>
<feature type="compositionally biased region" description="Acidic residues" evidence="1">
    <location>
        <begin position="504"/>
        <end position="524"/>
    </location>
</feature>
<dbReference type="Proteomes" id="UP001183604">
    <property type="component" value="Unassembled WGS sequence"/>
</dbReference>
<reference evidence="3 5" key="2">
    <citation type="submission" date="2023-07" db="EMBL/GenBank/DDBJ databases">
        <title>Sequencing the genomes of 1000 actinobacteria strains.</title>
        <authorList>
            <person name="Klenk H.-P."/>
        </authorList>
    </citation>
    <scope>NUCLEOTIDE SEQUENCE [LARGE SCALE GENOMIC DNA]</scope>
    <source>
        <strain evidence="3 5">DSM 44724</strain>
    </source>
</reference>
<dbReference type="RefSeq" id="WP_270120677.1">
    <property type="nucleotide sequence ID" value="NZ_BAAAOM010000004.1"/>
</dbReference>
<feature type="compositionally biased region" description="Pro residues" evidence="1">
    <location>
        <begin position="35"/>
        <end position="50"/>
    </location>
</feature>
<feature type="compositionally biased region" description="Gly residues" evidence="1">
    <location>
        <begin position="453"/>
        <end position="463"/>
    </location>
</feature>
<feature type="region of interest" description="Disordered" evidence="1">
    <location>
        <begin position="1"/>
        <end position="64"/>
    </location>
</feature>
<evidence type="ECO:0000313" key="2">
    <source>
        <dbReference type="EMBL" id="MDA1384248.1"/>
    </source>
</evidence>
<dbReference type="EMBL" id="JAVDYD010000001">
    <property type="protein sequence ID" value="MDR7339322.1"/>
    <property type="molecule type" value="Genomic_DNA"/>
</dbReference>
<dbReference type="Proteomes" id="UP001145799">
    <property type="component" value="Unassembled WGS sequence"/>
</dbReference>
<proteinExistence type="predicted"/>
<organism evidence="2 4">
    <name type="scientific">Glycomyces lechevalierae</name>
    <dbReference type="NCBI Taxonomy" id="256034"/>
    <lineage>
        <taxon>Bacteria</taxon>
        <taxon>Bacillati</taxon>
        <taxon>Actinomycetota</taxon>
        <taxon>Actinomycetes</taxon>
        <taxon>Glycomycetales</taxon>
        <taxon>Glycomycetaceae</taxon>
        <taxon>Glycomyces</taxon>
    </lineage>
</organism>
<dbReference type="InterPro" id="IPR036689">
    <property type="entry name" value="ESAT-6-like_sf"/>
</dbReference>
<evidence type="ECO:0000313" key="4">
    <source>
        <dbReference type="Proteomes" id="UP001145799"/>
    </source>
</evidence>
<dbReference type="SUPFAM" id="SSF140453">
    <property type="entry name" value="EsxAB dimer-like"/>
    <property type="match status" value="1"/>
</dbReference>
<accession>A0A9X3PRR2</accession>
<feature type="compositionally biased region" description="Low complexity" evidence="1">
    <location>
        <begin position="464"/>
        <end position="480"/>
    </location>
</feature>
<feature type="compositionally biased region" description="Basic and acidic residues" evidence="1">
    <location>
        <begin position="342"/>
        <end position="355"/>
    </location>
</feature>
<feature type="region of interest" description="Disordered" evidence="1">
    <location>
        <begin position="325"/>
        <end position="524"/>
    </location>
</feature>
<evidence type="ECO:0000313" key="3">
    <source>
        <dbReference type="EMBL" id="MDR7339322.1"/>
    </source>
</evidence>
<feature type="compositionally biased region" description="Low complexity" evidence="1">
    <location>
        <begin position="25"/>
        <end position="34"/>
    </location>
</feature>
<feature type="compositionally biased region" description="Gly residues" evidence="1">
    <location>
        <begin position="481"/>
        <end position="491"/>
    </location>
</feature>
<protein>
    <submittedName>
        <fullName evidence="3">Uncharacterized protein YukE</fullName>
    </submittedName>
</protein>
<name>A0A9X3PRR2_9ACTN</name>
<dbReference type="EMBL" id="JAPZVQ010000002">
    <property type="protein sequence ID" value="MDA1384248.1"/>
    <property type="molecule type" value="Genomic_DNA"/>
</dbReference>
<evidence type="ECO:0000256" key="1">
    <source>
        <dbReference type="SAM" id="MobiDB-lite"/>
    </source>
</evidence>
<evidence type="ECO:0000313" key="5">
    <source>
        <dbReference type="Proteomes" id="UP001183604"/>
    </source>
</evidence>
<reference evidence="2" key="1">
    <citation type="submission" date="2022-12" db="EMBL/GenBank/DDBJ databases">
        <title>Gycomyces niveus sp.nov., a novel actinomycete isolated from soil in Shouguang.</title>
        <authorList>
            <person name="Yang X."/>
        </authorList>
    </citation>
    <scope>NUCLEOTIDE SEQUENCE</scope>
    <source>
        <strain evidence="2">DSM 44724</strain>
    </source>
</reference>
<keyword evidence="5" id="KW-1185">Reference proteome</keyword>
<comment type="caution">
    <text evidence="2">The sequence shown here is derived from an EMBL/GenBank/DDBJ whole genome shotgun (WGS) entry which is preliminary data.</text>
</comment>
<feature type="compositionally biased region" description="Basic and acidic residues" evidence="1">
    <location>
        <begin position="494"/>
        <end position="503"/>
    </location>
</feature>